<evidence type="ECO:0008006" key="3">
    <source>
        <dbReference type="Google" id="ProtNLM"/>
    </source>
</evidence>
<dbReference type="Proteomes" id="UP000248555">
    <property type="component" value="Unassembled WGS sequence"/>
</dbReference>
<evidence type="ECO:0000313" key="2">
    <source>
        <dbReference type="Proteomes" id="UP000248555"/>
    </source>
</evidence>
<dbReference type="EMBL" id="QLMH01000025">
    <property type="protein sequence ID" value="RAK15097.1"/>
    <property type="molecule type" value="Genomic_DNA"/>
</dbReference>
<keyword evidence="2" id="KW-1185">Reference proteome</keyword>
<evidence type="ECO:0000313" key="1">
    <source>
        <dbReference type="EMBL" id="RAK15097.1"/>
    </source>
</evidence>
<organism evidence="1 2">
    <name type="scientific">Paranoxybacillus vitaminiphilus</name>
    <dbReference type="NCBI Taxonomy" id="581036"/>
    <lineage>
        <taxon>Bacteria</taxon>
        <taxon>Bacillati</taxon>
        <taxon>Bacillota</taxon>
        <taxon>Bacilli</taxon>
        <taxon>Bacillales</taxon>
        <taxon>Anoxybacillaceae</taxon>
        <taxon>Paranoxybacillus</taxon>
    </lineage>
</organism>
<accession>A0A327Y3T6</accession>
<comment type="caution">
    <text evidence="1">The sequence shown here is derived from an EMBL/GenBank/DDBJ whole genome shotgun (WGS) entry which is preliminary data.</text>
</comment>
<gene>
    <name evidence="1" type="ORF">B0I26_12532</name>
</gene>
<sequence length="131" mass="15357">MNVMNRGKRGTLGHLEFLKERVYGITDMTRTNKLSEILNRFADEPTSEIYVIQNTKNKKASAVLSDVEYFEHLLDIKEFFEQIVDDYMYQVASERQNDTVDIPLEVALEGEEFEFDEIIQLAHDIEMDDEE</sequence>
<name>A0A327Y3T6_9BACL</name>
<dbReference type="AlphaFoldDB" id="A0A327Y3T6"/>
<protein>
    <recommendedName>
        <fullName evidence="3">Antitoxin</fullName>
    </recommendedName>
</protein>
<reference evidence="1 2" key="1">
    <citation type="submission" date="2018-06" db="EMBL/GenBank/DDBJ databases">
        <title>Genomic Encyclopedia of Type Strains, Phase III (KMG-III): the genomes of soil and plant-associated and newly described type strains.</title>
        <authorList>
            <person name="Whitman W."/>
        </authorList>
    </citation>
    <scope>NUCLEOTIDE SEQUENCE [LARGE SCALE GENOMIC DNA]</scope>
    <source>
        <strain evidence="1 2">CGMCC 1.8979</strain>
    </source>
</reference>
<proteinExistence type="predicted"/>